<sequence>MDQSRTLSTPSKNLCKRGTSHHQPQRQTQPDPQSSFIHKAVWGSDVVWLFLELVVKELEVGYKGSFHTMAMHGYRVVSKAFQECTNRFHKVKQLQNNHKLLKMDWQSWSRLMDTRHGPTGISYHEQTGLIQASNEWWAKYEKHTPCTAISLYSFCLMSSFSSCCLIFCFFGFEIDKNSLKLKSKPLEHVELMRTVYEGVAATRKYAWTPGVNFDSIGMDDVSEPMDEEDYEDSSGLSPFQPAQHSEHTMDDFYTHVEQTPAIVHAASSAIHIDDTSTSGATKRKFPATNNK</sequence>
<dbReference type="Proteomes" id="UP001060215">
    <property type="component" value="Chromosome 11"/>
</dbReference>
<evidence type="ECO:0000313" key="1">
    <source>
        <dbReference type="EMBL" id="KAI7983463.1"/>
    </source>
</evidence>
<keyword evidence="2" id="KW-1185">Reference proteome</keyword>
<reference evidence="1 2" key="1">
    <citation type="journal article" date="2022" name="Plant J.">
        <title>Chromosome-level genome of Camellia lanceoleosa provides a valuable resource for understanding genome evolution and self-incompatibility.</title>
        <authorList>
            <person name="Gong W."/>
            <person name="Xiao S."/>
            <person name="Wang L."/>
            <person name="Liao Z."/>
            <person name="Chang Y."/>
            <person name="Mo W."/>
            <person name="Hu G."/>
            <person name="Li W."/>
            <person name="Zhao G."/>
            <person name="Zhu H."/>
            <person name="Hu X."/>
            <person name="Ji K."/>
            <person name="Xiang X."/>
            <person name="Song Q."/>
            <person name="Yuan D."/>
            <person name="Jin S."/>
            <person name="Zhang L."/>
        </authorList>
    </citation>
    <scope>NUCLEOTIDE SEQUENCE [LARGE SCALE GENOMIC DNA]</scope>
    <source>
        <strain evidence="1">SQ_2022a</strain>
    </source>
</reference>
<name>A0ACC0F4H5_9ERIC</name>
<comment type="caution">
    <text evidence="1">The sequence shown here is derived from an EMBL/GenBank/DDBJ whole genome shotgun (WGS) entry which is preliminary data.</text>
</comment>
<organism evidence="1 2">
    <name type="scientific">Camellia lanceoleosa</name>
    <dbReference type="NCBI Taxonomy" id="1840588"/>
    <lineage>
        <taxon>Eukaryota</taxon>
        <taxon>Viridiplantae</taxon>
        <taxon>Streptophyta</taxon>
        <taxon>Embryophyta</taxon>
        <taxon>Tracheophyta</taxon>
        <taxon>Spermatophyta</taxon>
        <taxon>Magnoliopsida</taxon>
        <taxon>eudicotyledons</taxon>
        <taxon>Gunneridae</taxon>
        <taxon>Pentapetalae</taxon>
        <taxon>asterids</taxon>
        <taxon>Ericales</taxon>
        <taxon>Theaceae</taxon>
        <taxon>Camellia</taxon>
    </lineage>
</organism>
<proteinExistence type="predicted"/>
<accession>A0ACC0F4H5</accession>
<evidence type="ECO:0000313" key="2">
    <source>
        <dbReference type="Proteomes" id="UP001060215"/>
    </source>
</evidence>
<protein>
    <submittedName>
        <fullName evidence="1">L10-interacting MYB domain-containing protein</fullName>
    </submittedName>
</protein>
<dbReference type="EMBL" id="CM045768">
    <property type="protein sequence ID" value="KAI7983463.1"/>
    <property type="molecule type" value="Genomic_DNA"/>
</dbReference>
<gene>
    <name evidence="1" type="ORF">LOK49_LG15G01970</name>
</gene>